<evidence type="ECO:0000313" key="2">
    <source>
        <dbReference type="EMBL" id="MFJ1267892.1"/>
    </source>
</evidence>
<evidence type="ECO:0000256" key="1">
    <source>
        <dbReference type="SAM" id="MobiDB-lite"/>
    </source>
</evidence>
<protein>
    <submittedName>
        <fullName evidence="2">Uncharacterized protein</fullName>
    </submittedName>
</protein>
<evidence type="ECO:0000313" key="3">
    <source>
        <dbReference type="Proteomes" id="UP001615550"/>
    </source>
</evidence>
<reference evidence="2 3" key="1">
    <citation type="submission" date="2024-08" db="EMBL/GenBank/DDBJ databases">
        <title>Draft Genome Sequence of Legionella lytica strain DSB2004, Isolated From a Fire Sprinkler System.</title>
        <authorList>
            <person name="Everhart A.D."/>
            <person name="Kidane D.T."/>
            <person name="Farone A.L."/>
            <person name="Farone M.B."/>
        </authorList>
    </citation>
    <scope>NUCLEOTIDE SEQUENCE [LARGE SCALE GENOMIC DNA]</scope>
    <source>
        <strain evidence="2 3">DSB2004</strain>
    </source>
</reference>
<feature type="compositionally biased region" description="Acidic residues" evidence="1">
    <location>
        <begin position="155"/>
        <end position="172"/>
    </location>
</feature>
<sequence>MPHPILTLMQEEKSISSLQAYCKKHNQKLPLFVSFPELQNKTVYQYLKKYQKLNKISLAELIEHYLVDFTEVDEENHNLMDNLVADDDFPCFQQLLLCGQKPTALIFANSELTSIGDFLRYRPGKNSSSVYEYATKRKTDMDYLYNLMLDYEDTTDEESSEAELSDTEELSPEEQKAYEKLQKKLIKKYNETGETEPSLVCVAARGVHFVPKYFPKPTRNAVIASRKQPHTTFSFSTLIDAGYEAGDEPEEDDAQIVAIHQRNTQFVAELQITPDRKEKRTEGHPPPAARNNKKFDSLYWREIQAYINSYSVLFNKKGIQTNFSFASLNNPHISLSWKTEVAGMYSSGVRFGWKRGERRDPHYRRCNAIPKHPTVGYIDVYELPLDYVRTEGVDRLLAYNDRLIDLSNIHLSEAEIIFHSMIPKEHHVLRFMVIMPSFNAPSAANRKDFGMQNSGAYTRARNDLFACISQQSKGEKYQKWVTQRAEHAVSAQATLIDKTMDVRLFKSGRARAYNHGEEQDLSTTLPTPSR</sequence>
<gene>
    <name evidence="2" type="ORF">ACD661_04870</name>
</gene>
<dbReference type="Proteomes" id="UP001615550">
    <property type="component" value="Unassembled WGS sequence"/>
</dbReference>
<dbReference type="RefSeq" id="WP_400186727.1">
    <property type="nucleotide sequence ID" value="NZ_JBGORX010000001.1"/>
</dbReference>
<feature type="region of interest" description="Disordered" evidence="1">
    <location>
        <begin position="155"/>
        <end position="174"/>
    </location>
</feature>
<comment type="caution">
    <text evidence="2">The sequence shown here is derived from an EMBL/GenBank/DDBJ whole genome shotgun (WGS) entry which is preliminary data.</text>
</comment>
<organism evidence="2 3">
    <name type="scientific">Legionella lytica</name>
    <dbReference type="NCBI Taxonomy" id="96232"/>
    <lineage>
        <taxon>Bacteria</taxon>
        <taxon>Pseudomonadati</taxon>
        <taxon>Pseudomonadota</taxon>
        <taxon>Gammaproteobacteria</taxon>
        <taxon>Legionellales</taxon>
        <taxon>Legionellaceae</taxon>
        <taxon>Legionella</taxon>
    </lineage>
</organism>
<dbReference type="EMBL" id="JBGORX010000001">
    <property type="protein sequence ID" value="MFJ1267892.1"/>
    <property type="molecule type" value="Genomic_DNA"/>
</dbReference>
<accession>A0ABW8D5C1</accession>
<name>A0ABW8D5C1_9GAMM</name>
<keyword evidence="3" id="KW-1185">Reference proteome</keyword>
<proteinExistence type="predicted"/>